<dbReference type="PANTHER" id="PTHR24421">
    <property type="entry name" value="NITRATE/NITRITE SENSOR PROTEIN NARX-RELATED"/>
    <property type="match status" value="1"/>
</dbReference>
<dbReference type="EMBL" id="JADBEK010000001">
    <property type="protein sequence ID" value="MBE1588369.1"/>
    <property type="molecule type" value="Genomic_DNA"/>
</dbReference>
<proteinExistence type="predicted"/>
<dbReference type="PROSITE" id="PS50109">
    <property type="entry name" value="HIS_KIN"/>
    <property type="match status" value="1"/>
</dbReference>
<evidence type="ECO:0000313" key="13">
    <source>
        <dbReference type="Proteomes" id="UP000633509"/>
    </source>
</evidence>
<dbReference type="InterPro" id="IPR005467">
    <property type="entry name" value="His_kinase_dom"/>
</dbReference>
<keyword evidence="10" id="KW-0812">Transmembrane</keyword>
<dbReference type="CDD" id="cd16917">
    <property type="entry name" value="HATPase_UhpB-NarQ-NarX-like"/>
    <property type="match status" value="1"/>
</dbReference>
<keyword evidence="3" id="KW-0597">Phosphoprotein</keyword>
<evidence type="ECO:0000313" key="12">
    <source>
        <dbReference type="EMBL" id="MBE1588369.1"/>
    </source>
</evidence>
<dbReference type="InterPro" id="IPR011712">
    <property type="entry name" value="Sig_transdc_His_kin_sub3_dim/P"/>
</dbReference>
<organism evidence="12 13">
    <name type="scientific">Nonomuraea angiospora</name>
    <dbReference type="NCBI Taxonomy" id="46172"/>
    <lineage>
        <taxon>Bacteria</taxon>
        <taxon>Bacillati</taxon>
        <taxon>Actinomycetota</taxon>
        <taxon>Actinomycetes</taxon>
        <taxon>Streptosporangiales</taxon>
        <taxon>Streptosporangiaceae</taxon>
        <taxon>Nonomuraea</taxon>
    </lineage>
</organism>
<dbReference type="SUPFAM" id="SSF55874">
    <property type="entry name" value="ATPase domain of HSP90 chaperone/DNA topoisomerase II/histidine kinase"/>
    <property type="match status" value="1"/>
</dbReference>
<keyword evidence="10" id="KW-0472">Membrane</keyword>
<keyword evidence="5" id="KW-0547">Nucleotide-binding</keyword>
<feature type="transmembrane region" description="Helical" evidence="10">
    <location>
        <begin position="36"/>
        <end position="55"/>
    </location>
</feature>
<keyword evidence="4" id="KW-0808">Transferase</keyword>
<protein>
    <recommendedName>
        <fullName evidence="2">histidine kinase</fullName>
        <ecNumber evidence="2">2.7.13.3</ecNumber>
    </recommendedName>
</protein>
<dbReference type="InterPro" id="IPR050482">
    <property type="entry name" value="Sensor_HK_TwoCompSys"/>
</dbReference>
<keyword evidence="7" id="KW-0067">ATP-binding</keyword>
<dbReference type="InterPro" id="IPR003594">
    <property type="entry name" value="HATPase_dom"/>
</dbReference>
<evidence type="ECO:0000256" key="5">
    <source>
        <dbReference type="ARBA" id="ARBA00022741"/>
    </source>
</evidence>
<feature type="transmembrane region" description="Helical" evidence="10">
    <location>
        <begin position="62"/>
        <end position="95"/>
    </location>
</feature>
<evidence type="ECO:0000256" key="1">
    <source>
        <dbReference type="ARBA" id="ARBA00000085"/>
    </source>
</evidence>
<accession>A0ABR9M657</accession>
<evidence type="ECO:0000256" key="4">
    <source>
        <dbReference type="ARBA" id="ARBA00022679"/>
    </source>
</evidence>
<evidence type="ECO:0000256" key="2">
    <source>
        <dbReference type="ARBA" id="ARBA00012438"/>
    </source>
</evidence>
<evidence type="ECO:0000256" key="3">
    <source>
        <dbReference type="ARBA" id="ARBA00022553"/>
    </source>
</evidence>
<name>A0ABR9M657_9ACTN</name>
<dbReference type="InterPro" id="IPR036890">
    <property type="entry name" value="HATPase_C_sf"/>
</dbReference>
<feature type="transmembrane region" description="Helical" evidence="10">
    <location>
        <begin position="101"/>
        <end position="120"/>
    </location>
</feature>
<keyword evidence="13" id="KW-1185">Reference proteome</keyword>
<evidence type="ECO:0000256" key="6">
    <source>
        <dbReference type="ARBA" id="ARBA00022777"/>
    </source>
</evidence>
<feature type="region of interest" description="Disordered" evidence="9">
    <location>
        <begin position="156"/>
        <end position="175"/>
    </location>
</feature>
<feature type="transmembrane region" description="Helical" evidence="10">
    <location>
        <begin position="12"/>
        <end position="30"/>
    </location>
</feature>
<dbReference type="Pfam" id="PF07730">
    <property type="entry name" value="HisKA_3"/>
    <property type="match status" value="1"/>
</dbReference>
<feature type="domain" description="Histidine kinase" evidence="11">
    <location>
        <begin position="286"/>
        <end position="373"/>
    </location>
</feature>
<keyword evidence="10" id="KW-1133">Transmembrane helix</keyword>
<keyword evidence="6 12" id="KW-0418">Kinase</keyword>
<sequence>MSTGRFRVPAGVTDWAIAVGVAAALLVTGLSGQHSATYPDLLGYALLAAGGLALAARRRAPVPVLAVTGLCAAGYQAAGFDVPAVAYLFAVYAAVRAGHRTVTVAASLAMLAVLPLAALASGLHDTGEAFAQARGALELAWLVAAGAAGEALRQAERRADEAERTREETARRRADEERLHIARELHDSLTHQISIIKVQAEVAVHVARKRGEPVPEALLAIQEAGREATRELRATLEALRDDDTSPPRGLDDVAELVERARTTGLDATLTIGGQRHDVPAAVDRTVYRIVQESLTNVARHAAAATASVRIDYRPDALAVRIDDDGRATPDTAPPPGVGLLGMRERVTALGGRLRAAPREEGGFSVQAELPVDRTS</sequence>
<evidence type="ECO:0000256" key="10">
    <source>
        <dbReference type="SAM" id="Phobius"/>
    </source>
</evidence>
<reference evidence="12 13" key="1">
    <citation type="submission" date="2020-10" db="EMBL/GenBank/DDBJ databases">
        <title>Sequencing the genomes of 1000 actinobacteria strains.</title>
        <authorList>
            <person name="Klenk H.-P."/>
        </authorList>
    </citation>
    <scope>NUCLEOTIDE SEQUENCE [LARGE SCALE GENOMIC DNA]</scope>
    <source>
        <strain evidence="12 13">DSM 43173</strain>
    </source>
</reference>
<comment type="catalytic activity">
    <reaction evidence="1">
        <text>ATP + protein L-histidine = ADP + protein N-phospho-L-histidine.</text>
        <dbReference type="EC" id="2.7.13.3"/>
    </reaction>
</comment>
<dbReference type="Gene3D" id="3.30.565.10">
    <property type="entry name" value="Histidine kinase-like ATPase, C-terminal domain"/>
    <property type="match status" value="1"/>
</dbReference>
<dbReference type="GO" id="GO:0016301">
    <property type="term" value="F:kinase activity"/>
    <property type="evidence" value="ECO:0007669"/>
    <property type="project" value="UniProtKB-KW"/>
</dbReference>
<evidence type="ECO:0000259" key="11">
    <source>
        <dbReference type="PROSITE" id="PS50109"/>
    </source>
</evidence>
<dbReference type="PANTHER" id="PTHR24421:SF10">
    <property type="entry name" value="NITRATE_NITRITE SENSOR PROTEIN NARQ"/>
    <property type="match status" value="1"/>
</dbReference>
<comment type="caution">
    <text evidence="12">The sequence shown here is derived from an EMBL/GenBank/DDBJ whole genome shotgun (WGS) entry which is preliminary data.</text>
</comment>
<dbReference type="Pfam" id="PF02518">
    <property type="entry name" value="HATPase_c"/>
    <property type="match status" value="1"/>
</dbReference>
<keyword evidence="8" id="KW-0902">Two-component regulatory system</keyword>
<evidence type="ECO:0000256" key="8">
    <source>
        <dbReference type="ARBA" id="ARBA00023012"/>
    </source>
</evidence>
<gene>
    <name evidence="12" type="ORF">H4W80_006627</name>
</gene>
<dbReference type="RefSeq" id="WP_192788595.1">
    <property type="nucleotide sequence ID" value="NZ_JADBEK010000001.1"/>
</dbReference>
<evidence type="ECO:0000256" key="7">
    <source>
        <dbReference type="ARBA" id="ARBA00022840"/>
    </source>
</evidence>
<dbReference type="EC" id="2.7.13.3" evidence="2"/>
<evidence type="ECO:0000256" key="9">
    <source>
        <dbReference type="SAM" id="MobiDB-lite"/>
    </source>
</evidence>
<dbReference type="Gene3D" id="1.20.5.1930">
    <property type="match status" value="1"/>
</dbReference>
<dbReference type="Proteomes" id="UP000633509">
    <property type="component" value="Unassembled WGS sequence"/>
</dbReference>